<evidence type="ECO:0000259" key="5">
    <source>
        <dbReference type="PROSITE" id="PS51349"/>
    </source>
</evidence>
<dbReference type="EMBL" id="DWWU01000004">
    <property type="protein sequence ID" value="HJC14335.1"/>
    <property type="molecule type" value="Genomic_DNA"/>
</dbReference>
<sequence length="298" mass="32352">MTERAKTTKEVTRDYFDSLMLEMRLIDSEVPDTGTELYGKKFQTPIMTAALSHLGTFHPDMPNGMVQYAESARISGAVHWIGMGSDEEFEAVTATGAQTIRIIKPYADEEKIYRMIHCAERCGALAVGMDIDHMFDLKGNPDVCRDEKMSVKSLGDLRKYVESTELPFIIKGVLSVRDAVKCMEIGAGGIVVSNHGGRLNGTLPPLCVLPEIVKAVGGQFPVFVDCGICSGMDAYKALALGASAVSVGGHLIPYLKKGGGEAAAVRIREMTEELKGAMAYTGVRNMHEFDPSVLRRIG</sequence>
<dbReference type="SUPFAM" id="SSF51395">
    <property type="entry name" value="FMN-linked oxidoreductases"/>
    <property type="match status" value="1"/>
</dbReference>
<evidence type="ECO:0000256" key="2">
    <source>
        <dbReference type="ARBA" id="ARBA00022630"/>
    </source>
</evidence>
<evidence type="ECO:0000256" key="1">
    <source>
        <dbReference type="ARBA" id="ARBA00001917"/>
    </source>
</evidence>
<evidence type="ECO:0000313" key="6">
    <source>
        <dbReference type="EMBL" id="HJC14335.1"/>
    </source>
</evidence>
<comment type="caution">
    <text evidence="6">The sequence shown here is derived from an EMBL/GenBank/DDBJ whole genome shotgun (WGS) entry which is preliminary data.</text>
</comment>
<keyword evidence="4" id="KW-0560">Oxidoreductase</keyword>
<keyword evidence="3" id="KW-0288">FMN</keyword>
<accession>A0A9D2SLA6</accession>
<reference evidence="6" key="2">
    <citation type="submission" date="2021-04" db="EMBL/GenBank/DDBJ databases">
        <authorList>
            <person name="Gilroy R."/>
        </authorList>
    </citation>
    <scope>NUCLEOTIDE SEQUENCE</scope>
    <source>
        <strain evidence="6">CHK185-5351</strain>
    </source>
</reference>
<proteinExistence type="predicted"/>
<feature type="domain" description="FMN hydroxy acid dehydrogenase" evidence="5">
    <location>
        <begin position="1"/>
        <end position="298"/>
    </location>
</feature>
<evidence type="ECO:0000313" key="7">
    <source>
        <dbReference type="Proteomes" id="UP000823849"/>
    </source>
</evidence>
<dbReference type="PANTHER" id="PTHR10578">
    <property type="entry name" value="S -2-HYDROXY-ACID OXIDASE-RELATED"/>
    <property type="match status" value="1"/>
</dbReference>
<dbReference type="Pfam" id="PF01070">
    <property type="entry name" value="FMN_dh"/>
    <property type="match status" value="2"/>
</dbReference>
<dbReference type="InterPro" id="IPR000262">
    <property type="entry name" value="FMN-dep_DH"/>
</dbReference>
<evidence type="ECO:0000256" key="3">
    <source>
        <dbReference type="ARBA" id="ARBA00022643"/>
    </source>
</evidence>
<keyword evidence="2" id="KW-0285">Flavoprotein</keyword>
<gene>
    <name evidence="6" type="ORF">H9705_00710</name>
</gene>
<evidence type="ECO:0000256" key="4">
    <source>
        <dbReference type="ARBA" id="ARBA00023002"/>
    </source>
</evidence>
<dbReference type="PANTHER" id="PTHR10578:SF107">
    <property type="entry name" value="2-HYDROXYACID OXIDASE 1"/>
    <property type="match status" value="1"/>
</dbReference>
<organism evidence="6 7">
    <name type="scientific">Candidatus Fusicatenibacter intestinigallinarum</name>
    <dbReference type="NCBI Taxonomy" id="2838598"/>
    <lineage>
        <taxon>Bacteria</taxon>
        <taxon>Bacillati</taxon>
        <taxon>Bacillota</taxon>
        <taxon>Clostridia</taxon>
        <taxon>Lachnospirales</taxon>
        <taxon>Lachnospiraceae</taxon>
        <taxon>Fusicatenibacter</taxon>
    </lineage>
</organism>
<reference evidence="6" key="1">
    <citation type="journal article" date="2021" name="PeerJ">
        <title>Extensive microbial diversity within the chicken gut microbiome revealed by metagenomics and culture.</title>
        <authorList>
            <person name="Gilroy R."/>
            <person name="Ravi A."/>
            <person name="Getino M."/>
            <person name="Pursley I."/>
            <person name="Horton D.L."/>
            <person name="Alikhan N.F."/>
            <person name="Baker D."/>
            <person name="Gharbi K."/>
            <person name="Hall N."/>
            <person name="Watson M."/>
            <person name="Adriaenssens E.M."/>
            <person name="Foster-Nyarko E."/>
            <person name="Jarju S."/>
            <person name="Secka A."/>
            <person name="Antonio M."/>
            <person name="Oren A."/>
            <person name="Chaudhuri R.R."/>
            <person name="La Ragione R."/>
            <person name="Hildebrand F."/>
            <person name="Pallen M.J."/>
        </authorList>
    </citation>
    <scope>NUCLEOTIDE SEQUENCE</scope>
    <source>
        <strain evidence="6">CHK185-5351</strain>
    </source>
</reference>
<protein>
    <submittedName>
        <fullName evidence="6">Alpha-hydroxy-acid oxidizing protein</fullName>
    </submittedName>
</protein>
<dbReference type="Gene3D" id="3.20.20.70">
    <property type="entry name" value="Aldolase class I"/>
    <property type="match status" value="1"/>
</dbReference>
<dbReference type="AlphaFoldDB" id="A0A9D2SLA6"/>
<comment type="cofactor">
    <cofactor evidence="1">
        <name>FMN</name>
        <dbReference type="ChEBI" id="CHEBI:58210"/>
    </cofactor>
</comment>
<dbReference type="PROSITE" id="PS51349">
    <property type="entry name" value="FMN_HYDROXY_ACID_DH_2"/>
    <property type="match status" value="1"/>
</dbReference>
<dbReference type="GO" id="GO:0016491">
    <property type="term" value="F:oxidoreductase activity"/>
    <property type="evidence" value="ECO:0007669"/>
    <property type="project" value="UniProtKB-KW"/>
</dbReference>
<name>A0A9D2SLA6_9FIRM</name>
<dbReference type="InterPro" id="IPR037396">
    <property type="entry name" value="FMN_HAD"/>
</dbReference>
<dbReference type="Proteomes" id="UP000823849">
    <property type="component" value="Unassembled WGS sequence"/>
</dbReference>
<dbReference type="InterPro" id="IPR013785">
    <property type="entry name" value="Aldolase_TIM"/>
</dbReference>